<evidence type="ECO:0000313" key="2">
    <source>
        <dbReference type="EMBL" id="CRZ33224.1"/>
    </source>
</evidence>
<keyword evidence="1" id="KW-1133">Transmembrane helix</keyword>
<dbReference type="EMBL" id="CVTD020000001">
    <property type="protein sequence ID" value="CRZ33224.1"/>
    <property type="molecule type" value="Genomic_DNA"/>
</dbReference>
<feature type="transmembrane region" description="Helical" evidence="1">
    <location>
        <begin position="136"/>
        <end position="154"/>
    </location>
</feature>
<dbReference type="AlphaFoldDB" id="A0A0H5SCU2"/>
<sequence length="157" mass="18760">MNKKEFLDILRQALEGEVDNSTIEKNIKFYSDYISSVTDKSEEEVIEEIGDPRLIAKTIIETEKVSKTAYNDRYDSNNYEYRQGNYNDYSRDENQKYRINRKVFKGTKWYYKILSLFILFIFLVFIFNIGLLFLKLLSVFFVPVLLGVLLLIYLRNR</sequence>
<keyword evidence="3" id="KW-1185">Reference proteome</keyword>
<reference evidence="2 3" key="1">
    <citation type="submission" date="2015-06" db="EMBL/GenBank/DDBJ databases">
        <authorList>
            <person name="Wibberg Daniel"/>
        </authorList>
    </citation>
    <scope>NUCLEOTIDE SEQUENCE [LARGE SCALE GENOMIC DNA]</scope>
    <source>
        <strain evidence="2 3">T3/55T</strain>
    </source>
</reference>
<dbReference type="OrthoDB" id="1779993at2"/>
<feature type="transmembrane region" description="Helical" evidence="1">
    <location>
        <begin position="109"/>
        <end position="130"/>
    </location>
</feature>
<accession>A0A0H5SCU2</accession>
<organism evidence="2 3">
    <name type="scientific">Herbinix hemicellulosilytica</name>
    <dbReference type="NCBI Taxonomy" id="1564487"/>
    <lineage>
        <taxon>Bacteria</taxon>
        <taxon>Bacillati</taxon>
        <taxon>Bacillota</taxon>
        <taxon>Clostridia</taxon>
        <taxon>Lachnospirales</taxon>
        <taxon>Lachnospiraceae</taxon>
        <taxon>Herbinix</taxon>
    </lineage>
</organism>
<name>A0A0H5SCU2_HERHM</name>
<evidence type="ECO:0008006" key="4">
    <source>
        <dbReference type="Google" id="ProtNLM"/>
    </source>
</evidence>
<dbReference type="Pfam" id="PF22564">
    <property type="entry name" value="HAAS"/>
    <property type="match status" value="1"/>
</dbReference>
<keyword evidence="1" id="KW-0472">Membrane</keyword>
<proteinExistence type="predicted"/>
<dbReference type="RefSeq" id="WP_113976300.1">
    <property type="nucleotide sequence ID" value="NZ_CVTD020000001.1"/>
</dbReference>
<evidence type="ECO:0000313" key="3">
    <source>
        <dbReference type="Proteomes" id="UP000236497"/>
    </source>
</evidence>
<keyword evidence="1" id="KW-0812">Transmembrane</keyword>
<dbReference type="Proteomes" id="UP000236497">
    <property type="component" value="Unassembled WGS sequence"/>
</dbReference>
<protein>
    <recommendedName>
        <fullName evidence="4">DUF1700 domain-containing protein</fullName>
    </recommendedName>
</protein>
<gene>
    <name evidence="2" type="ORF">HHT355_0001</name>
</gene>
<evidence type="ECO:0000256" key="1">
    <source>
        <dbReference type="SAM" id="Phobius"/>
    </source>
</evidence>